<protein>
    <recommendedName>
        <fullName evidence="3">DUF1795 domain-containing protein</fullName>
    </recommendedName>
</protein>
<dbReference type="RefSeq" id="WP_145859427.1">
    <property type="nucleotide sequence ID" value="NZ_RPFW01000007.1"/>
</dbReference>
<evidence type="ECO:0000313" key="1">
    <source>
        <dbReference type="EMBL" id="TVZ01114.1"/>
    </source>
</evidence>
<proteinExistence type="predicted"/>
<reference evidence="1 2" key="1">
    <citation type="submission" date="2018-11" db="EMBL/GenBank/DDBJ databases">
        <title>Trebonia kvetii gen.nov., sp.nov., a novel acidophilic actinobacterium, and proposal of the new actinobacterial family Treboniaceae fam. nov.</title>
        <authorList>
            <person name="Rapoport D."/>
            <person name="Sagova-Mareckova M."/>
            <person name="Sedlacek I."/>
            <person name="Provaznik J."/>
            <person name="Kralova S."/>
            <person name="Pavlinic D."/>
            <person name="Benes V."/>
            <person name="Kopecky J."/>
        </authorList>
    </citation>
    <scope>NUCLEOTIDE SEQUENCE [LARGE SCALE GENOMIC DNA]</scope>
    <source>
        <strain evidence="1 2">15Tr583</strain>
    </source>
</reference>
<keyword evidence="2" id="KW-1185">Reference proteome</keyword>
<dbReference type="Proteomes" id="UP000460272">
    <property type="component" value="Unassembled WGS sequence"/>
</dbReference>
<accession>A0A6P2BQ43</accession>
<evidence type="ECO:0000313" key="2">
    <source>
        <dbReference type="Proteomes" id="UP000460272"/>
    </source>
</evidence>
<gene>
    <name evidence="1" type="ORF">EAS64_33000</name>
</gene>
<dbReference type="EMBL" id="RPFW01000007">
    <property type="protein sequence ID" value="TVZ01114.1"/>
    <property type="molecule type" value="Genomic_DNA"/>
</dbReference>
<sequence length="167" mass="17266">MDVSGVTPHPFRMLATVPEGMVSMPADGEWAAWTGFWSTPMDGRDAVILVSITVTAFDGQAAGEAGTACDVLAARLRVRHPEATAIIEEFRTPGGDPAVCLRCSVTERVRGRDVTTWQAQALVAYQSAGALGVVSGVALDPDDLDRAAALVAEIAAGMTVTVAPAAA</sequence>
<dbReference type="AlphaFoldDB" id="A0A6P2BQ43"/>
<evidence type="ECO:0008006" key="3">
    <source>
        <dbReference type="Google" id="ProtNLM"/>
    </source>
</evidence>
<name>A0A6P2BQ43_9ACTN</name>
<organism evidence="1 2">
    <name type="scientific">Trebonia kvetii</name>
    <dbReference type="NCBI Taxonomy" id="2480626"/>
    <lineage>
        <taxon>Bacteria</taxon>
        <taxon>Bacillati</taxon>
        <taxon>Actinomycetota</taxon>
        <taxon>Actinomycetes</taxon>
        <taxon>Streptosporangiales</taxon>
        <taxon>Treboniaceae</taxon>
        <taxon>Trebonia</taxon>
    </lineage>
</organism>
<comment type="caution">
    <text evidence="1">The sequence shown here is derived from an EMBL/GenBank/DDBJ whole genome shotgun (WGS) entry which is preliminary data.</text>
</comment>